<keyword evidence="2" id="KW-1185">Reference proteome</keyword>
<proteinExistence type="predicted"/>
<dbReference type="Proteomes" id="UP000828048">
    <property type="component" value="Chromosome 7"/>
</dbReference>
<evidence type="ECO:0000313" key="1">
    <source>
        <dbReference type="EMBL" id="KAH7850548.1"/>
    </source>
</evidence>
<accession>A0ACB7YAE7</accession>
<gene>
    <name evidence="1" type="ORF">Vadar_034733</name>
</gene>
<name>A0ACB7YAE7_9ERIC</name>
<protein>
    <submittedName>
        <fullName evidence="1">Uncharacterized protein</fullName>
    </submittedName>
</protein>
<organism evidence="1 2">
    <name type="scientific">Vaccinium darrowii</name>
    <dbReference type="NCBI Taxonomy" id="229202"/>
    <lineage>
        <taxon>Eukaryota</taxon>
        <taxon>Viridiplantae</taxon>
        <taxon>Streptophyta</taxon>
        <taxon>Embryophyta</taxon>
        <taxon>Tracheophyta</taxon>
        <taxon>Spermatophyta</taxon>
        <taxon>Magnoliopsida</taxon>
        <taxon>eudicotyledons</taxon>
        <taxon>Gunneridae</taxon>
        <taxon>Pentapetalae</taxon>
        <taxon>asterids</taxon>
        <taxon>Ericales</taxon>
        <taxon>Ericaceae</taxon>
        <taxon>Vaccinioideae</taxon>
        <taxon>Vaccinieae</taxon>
        <taxon>Vaccinium</taxon>
    </lineage>
</organism>
<sequence>MFLTTKFLVSCEDDIHKCIKYDVWSSTPNGNRKLDAAFHDAEAKTIETGTKCPIFLFFSVNGSGQFVVKWHVIKDVPSSQLRHITLENNDNKPVTYTRDTQEEEVVSLQRELSTKDQVHTVRPCKQKATTVPSSALSPSASGS</sequence>
<evidence type="ECO:0000313" key="2">
    <source>
        <dbReference type="Proteomes" id="UP000828048"/>
    </source>
</evidence>
<dbReference type="EMBL" id="CM037157">
    <property type="protein sequence ID" value="KAH7850548.1"/>
    <property type="molecule type" value="Genomic_DNA"/>
</dbReference>
<comment type="caution">
    <text evidence="1">The sequence shown here is derived from an EMBL/GenBank/DDBJ whole genome shotgun (WGS) entry which is preliminary data.</text>
</comment>
<reference evidence="1 2" key="1">
    <citation type="journal article" date="2021" name="Hortic Res">
        <title>High-quality reference genome and annotation aids understanding of berry development for evergreen blueberry (Vaccinium darrowii).</title>
        <authorList>
            <person name="Yu J."/>
            <person name="Hulse-Kemp A.M."/>
            <person name="Babiker E."/>
            <person name="Staton M."/>
        </authorList>
    </citation>
    <scope>NUCLEOTIDE SEQUENCE [LARGE SCALE GENOMIC DNA]</scope>
    <source>
        <strain evidence="2">cv. NJ 8807/NJ 8810</strain>
        <tissue evidence="1">Young leaf</tissue>
    </source>
</reference>